<evidence type="ECO:0000313" key="8">
    <source>
        <dbReference type="EMBL" id="MEK0183497.1"/>
    </source>
</evidence>
<dbReference type="Proteomes" id="UP001384579">
    <property type="component" value="Unassembled WGS sequence"/>
</dbReference>
<dbReference type="InterPro" id="IPR051463">
    <property type="entry name" value="Peptidase_U62_metallo"/>
</dbReference>
<protein>
    <submittedName>
        <fullName evidence="8">TldD/PmbA family protein</fullName>
    </submittedName>
</protein>
<dbReference type="Gene3D" id="3.30.2290.10">
    <property type="entry name" value="PmbA/TldD superfamily"/>
    <property type="match status" value="1"/>
</dbReference>
<dbReference type="InterPro" id="IPR036059">
    <property type="entry name" value="TldD/PmbA_sf"/>
</dbReference>
<gene>
    <name evidence="8" type="ORF">WMG39_01395</name>
</gene>
<dbReference type="InterPro" id="IPR025502">
    <property type="entry name" value="TldD"/>
</dbReference>
<comment type="caution">
    <text evidence="8">The sequence shown here is derived from an EMBL/GenBank/DDBJ whole genome shotgun (WGS) entry which is preliminary data.</text>
</comment>
<dbReference type="InterPro" id="IPR045570">
    <property type="entry name" value="Metalloprtase-TldD/E_cen_dom"/>
</dbReference>
<dbReference type="PIRSF" id="PIRSF004919">
    <property type="entry name" value="TldD"/>
    <property type="match status" value="1"/>
</dbReference>
<accession>A0ABU8YGM2</accession>
<dbReference type="Pfam" id="PF01523">
    <property type="entry name" value="PmbA_TldD_1st"/>
    <property type="match status" value="1"/>
</dbReference>
<name>A0ABU8YGM2_9CYAN</name>
<keyword evidence="3" id="KW-0378">Hydrolase</keyword>
<keyword evidence="9" id="KW-1185">Reference proteome</keyword>
<sequence>MPTSIADSKNLLSDLMARYRNQVDYLAIRLEEAEGTDILLRGEKIETLSEGISIGGQVRACHKGGWGFASFNRLSTLADRIEEAIASAKLIGESETILAPVTPVQDICFLPLTGTDPRLVPLIEKKQLCDRYAAILRSIDPRIATISVRYGDSTQRIILATSEGTMLEQGWADMEMRFAATARSGETVQTGRETTGSRKAYEDLTDLDVQVRSAAQRAVDSLALPPVCGNTYTVVIDPILTGLFVHEAFGHLSEADMAYENPDIMEVMTLGRQFGPKELQIFDGAAPGGHRGSYFYDDEGTPATTTQLIKDGALVGRLHSRETAGKLGEVPTGNARCLDYHYPPIVRMTNTWIERGTTPVADLFSGITEGVYARNWQGGMTNGEMFTFGAGEAWMIRHGKLAEPVRDVTLSGNVFSTLADIEAIGDDFYWDESGGCGKGGQSGLPVGCGGPSLRIRNVVVGGEAAEED</sequence>
<feature type="domain" description="Metalloprotease TldD/E C-terminal" evidence="6">
    <location>
        <begin position="231"/>
        <end position="462"/>
    </location>
</feature>
<evidence type="ECO:0000256" key="2">
    <source>
        <dbReference type="ARBA" id="ARBA00022670"/>
    </source>
</evidence>
<dbReference type="RefSeq" id="WP_340519564.1">
    <property type="nucleotide sequence ID" value="NZ_JBBLXS010000009.1"/>
</dbReference>
<evidence type="ECO:0000256" key="4">
    <source>
        <dbReference type="ARBA" id="ARBA00023049"/>
    </source>
</evidence>
<dbReference type="SUPFAM" id="SSF111283">
    <property type="entry name" value="Putative modulator of DNA gyrase, PmbA/TldD"/>
    <property type="match status" value="1"/>
</dbReference>
<keyword evidence="4" id="KW-0482">Metalloprotease</keyword>
<evidence type="ECO:0000313" key="9">
    <source>
        <dbReference type="Proteomes" id="UP001384579"/>
    </source>
</evidence>
<feature type="domain" description="Metalloprotease TldD/E N-terminal" evidence="5">
    <location>
        <begin position="28"/>
        <end position="88"/>
    </location>
</feature>
<proteinExistence type="inferred from homology"/>
<dbReference type="EMBL" id="JBBLXS010000009">
    <property type="protein sequence ID" value="MEK0183497.1"/>
    <property type="molecule type" value="Genomic_DNA"/>
</dbReference>
<dbReference type="Pfam" id="PF19289">
    <property type="entry name" value="PmbA_TldD_3rd"/>
    <property type="match status" value="1"/>
</dbReference>
<evidence type="ECO:0000256" key="3">
    <source>
        <dbReference type="ARBA" id="ARBA00022801"/>
    </source>
</evidence>
<evidence type="ECO:0000259" key="7">
    <source>
        <dbReference type="Pfam" id="PF19290"/>
    </source>
</evidence>
<evidence type="ECO:0000259" key="5">
    <source>
        <dbReference type="Pfam" id="PF01523"/>
    </source>
</evidence>
<evidence type="ECO:0000256" key="1">
    <source>
        <dbReference type="ARBA" id="ARBA00005836"/>
    </source>
</evidence>
<reference evidence="8 9" key="1">
    <citation type="journal article" date="2020" name="Harmful Algae">
        <title>Molecular and morphological characterization of a novel dihydroanatoxin-a producing Microcoleus species (cyanobacteria) from the Russian River, California, USA.</title>
        <authorList>
            <person name="Conklin K.Y."/>
            <person name="Stancheva R."/>
            <person name="Otten T.G."/>
            <person name="Fadness R."/>
            <person name="Boyer G.L."/>
            <person name="Read B."/>
            <person name="Zhang X."/>
            <person name="Sheath R.G."/>
        </authorList>
    </citation>
    <scope>NUCLEOTIDE SEQUENCE [LARGE SCALE GENOMIC DNA]</scope>
    <source>
        <strain evidence="8 9">PTRS2</strain>
    </source>
</reference>
<dbReference type="Pfam" id="PF19290">
    <property type="entry name" value="PmbA_TldD_2nd"/>
    <property type="match status" value="1"/>
</dbReference>
<dbReference type="InterPro" id="IPR002510">
    <property type="entry name" value="Metalloprtase-TldD/E_N"/>
</dbReference>
<evidence type="ECO:0000259" key="6">
    <source>
        <dbReference type="Pfam" id="PF19289"/>
    </source>
</evidence>
<keyword evidence="2" id="KW-0645">Protease</keyword>
<organism evidence="8 9">
    <name type="scientific">Microcoleus anatoxicus PTRS2</name>
    <dbReference type="NCBI Taxonomy" id="2705321"/>
    <lineage>
        <taxon>Bacteria</taxon>
        <taxon>Bacillati</taxon>
        <taxon>Cyanobacteriota</taxon>
        <taxon>Cyanophyceae</taxon>
        <taxon>Oscillatoriophycideae</taxon>
        <taxon>Oscillatoriales</taxon>
        <taxon>Microcoleaceae</taxon>
        <taxon>Microcoleus</taxon>
        <taxon>Microcoleus anatoxicus</taxon>
    </lineage>
</organism>
<comment type="similarity">
    <text evidence="1">Belongs to the peptidase U62 family.</text>
</comment>
<feature type="domain" description="Metalloprotease TldD/E central" evidence="7">
    <location>
        <begin position="116"/>
        <end position="222"/>
    </location>
</feature>
<dbReference type="PANTHER" id="PTHR30624">
    <property type="entry name" value="UNCHARACTERIZED PROTEIN TLDD AND PMBA"/>
    <property type="match status" value="1"/>
</dbReference>
<dbReference type="InterPro" id="IPR035068">
    <property type="entry name" value="TldD/PmbA_N"/>
</dbReference>
<dbReference type="InterPro" id="IPR045569">
    <property type="entry name" value="Metalloprtase-TldD/E_C"/>
</dbReference>
<dbReference type="PANTHER" id="PTHR30624:SF0">
    <property type="entry name" value="METALLOPROTEASE SLR0863"/>
    <property type="match status" value="1"/>
</dbReference>